<dbReference type="InterPro" id="IPR050638">
    <property type="entry name" value="AA-Vitamin_Transporters"/>
</dbReference>
<dbReference type="InterPro" id="IPR000620">
    <property type="entry name" value="EamA_dom"/>
</dbReference>
<organism evidence="8 9">
    <name type="scientific">Saccharopolyspora aridisoli</name>
    <dbReference type="NCBI Taxonomy" id="2530385"/>
    <lineage>
        <taxon>Bacteria</taxon>
        <taxon>Bacillati</taxon>
        <taxon>Actinomycetota</taxon>
        <taxon>Actinomycetes</taxon>
        <taxon>Pseudonocardiales</taxon>
        <taxon>Pseudonocardiaceae</taxon>
        <taxon>Saccharopolyspora</taxon>
    </lineage>
</organism>
<comment type="caution">
    <text evidence="8">The sequence shown here is derived from an EMBL/GenBank/DDBJ whole genome shotgun (WGS) entry which is preliminary data.</text>
</comment>
<feature type="domain" description="EamA" evidence="7">
    <location>
        <begin position="165"/>
        <end position="307"/>
    </location>
</feature>
<evidence type="ECO:0000256" key="3">
    <source>
        <dbReference type="ARBA" id="ARBA00022692"/>
    </source>
</evidence>
<feature type="transmembrane region" description="Helical" evidence="6">
    <location>
        <begin position="291"/>
        <end position="309"/>
    </location>
</feature>
<feature type="transmembrane region" description="Helical" evidence="6">
    <location>
        <begin position="194"/>
        <end position="215"/>
    </location>
</feature>
<comment type="similarity">
    <text evidence="2">Belongs to the EamA transporter family.</text>
</comment>
<evidence type="ECO:0000256" key="6">
    <source>
        <dbReference type="SAM" id="Phobius"/>
    </source>
</evidence>
<dbReference type="Pfam" id="PF00892">
    <property type="entry name" value="EamA"/>
    <property type="match status" value="2"/>
</dbReference>
<dbReference type="PANTHER" id="PTHR32322">
    <property type="entry name" value="INNER MEMBRANE TRANSPORTER"/>
    <property type="match status" value="1"/>
</dbReference>
<sequence>MTRLANDRADARATSRLGSGLLLALLSAASFGMAGALARGLLESGWSPGAVVLVRLSVGALALAPFAVRALRGRWWLLRAQTRPVLVYGALGMAGTQFCYFSAVSTMDVAAALLIEFTAPVAIVGWLWLRRGQRPRPLTVLGACSAIAGLVFALDLASGADIAWTGAAWAFAAMIGNAAYFLVSGETDGVLPPITLAGAGLLLSAIILAVLGAVGILPMHANFAPAVYAIGGTPWWTPLVALGVIAAAIAYTTGTAATRRLGSRLASFVALIEVVASALFAWLLLDQQPGPAVIVGGLLIITGVVLVRLGERDVA</sequence>
<name>A0A4R4UPF8_9PSEU</name>
<feature type="transmembrane region" description="Helical" evidence="6">
    <location>
        <begin position="162"/>
        <end position="182"/>
    </location>
</feature>
<dbReference type="InterPro" id="IPR037185">
    <property type="entry name" value="EmrE-like"/>
</dbReference>
<protein>
    <submittedName>
        <fullName evidence="8">EamA family transporter</fullName>
    </submittedName>
</protein>
<dbReference type="PANTHER" id="PTHR32322:SF2">
    <property type="entry name" value="EAMA DOMAIN-CONTAINING PROTEIN"/>
    <property type="match status" value="1"/>
</dbReference>
<keyword evidence="5 6" id="KW-0472">Membrane</keyword>
<dbReference type="RefSeq" id="WP_132623640.1">
    <property type="nucleotide sequence ID" value="NZ_SMKV01000015.1"/>
</dbReference>
<evidence type="ECO:0000313" key="8">
    <source>
        <dbReference type="EMBL" id="TDC92166.1"/>
    </source>
</evidence>
<dbReference type="AlphaFoldDB" id="A0A4R4UPF8"/>
<evidence type="ECO:0000313" key="9">
    <source>
        <dbReference type="Proteomes" id="UP000294744"/>
    </source>
</evidence>
<feature type="transmembrane region" description="Helical" evidence="6">
    <location>
        <begin position="83"/>
        <end position="103"/>
    </location>
</feature>
<accession>A0A4R4UPF8</accession>
<feature type="transmembrane region" description="Helical" evidence="6">
    <location>
        <begin position="109"/>
        <end position="129"/>
    </location>
</feature>
<evidence type="ECO:0000256" key="5">
    <source>
        <dbReference type="ARBA" id="ARBA00023136"/>
    </source>
</evidence>
<dbReference type="SUPFAM" id="SSF103481">
    <property type="entry name" value="Multidrug resistance efflux transporter EmrE"/>
    <property type="match status" value="2"/>
</dbReference>
<feature type="transmembrane region" description="Helical" evidence="6">
    <location>
        <begin position="138"/>
        <end position="156"/>
    </location>
</feature>
<keyword evidence="4 6" id="KW-1133">Transmembrane helix</keyword>
<proteinExistence type="inferred from homology"/>
<feature type="transmembrane region" description="Helical" evidence="6">
    <location>
        <begin position="235"/>
        <end position="253"/>
    </location>
</feature>
<evidence type="ECO:0000256" key="4">
    <source>
        <dbReference type="ARBA" id="ARBA00022989"/>
    </source>
</evidence>
<dbReference type="Gene3D" id="1.10.3730.20">
    <property type="match status" value="1"/>
</dbReference>
<dbReference type="GO" id="GO:0016020">
    <property type="term" value="C:membrane"/>
    <property type="evidence" value="ECO:0007669"/>
    <property type="project" value="UniProtKB-SubCell"/>
</dbReference>
<evidence type="ECO:0000256" key="2">
    <source>
        <dbReference type="ARBA" id="ARBA00007362"/>
    </source>
</evidence>
<dbReference type="EMBL" id="SMKV01000015">
    <property type="protein sequence ID" value="TDC92166.1"/>
    <property type="molecule type" value="Genomic_DNA"/>
</dbReference>
<evidence type="ECO:0000256" key="1">
    <source>
        <dbReference type="ARBA" id="ARBA00004141"/>
    </source>
</evidence>
<dbReference type="OrthoDB" id="154915at2"/>
<keyword evidence="9" id="KW-1185">Reference proteome</keyword>
<feature type="domain" description="EamA" evidence="7">
    <location>
        <begin position="19"/>
        <end position="153"/>
    </location>
</feature>
<comment type="subcellular location">
    <subcellularLocation>
        <location evidence="1">Membrane</location>
        <topology evidence="1">Multi-pass membrane protein</topology>
    </subcellularLocation>
</comment>
<dbReference type="Proteomes" id="UP000294744">
    <property type="component" value="Unassembled WGS sequence"/>
</dbReference>
<feature type="transmembrane region" description="Helical" evidence="6">
    <location>
        <begin position="50"/>
        <end position="71"/>
    </location>
</feature>
<reference evidence="8 9" key="1">
    <citation type="submission" date="2019-03" db="EMBL/GenBank/DDBJ databases">
        <title>Draft genome sequences of novel Actinobacteria.</title>
        <authorList>
            <person name="Sahin N."/>
            <person name="Ay H."/>
            <person name="Saygin H."/>
        </authorList>
    </citation>
    <scope>NUCLEOTIDE SEQUENCE [LARGE SCALE GENOMIC DNA]</scope>
    <source>
        <strain evidence="8 9">16K404</strain>
    </source>
</reference>
<keyword evidence="3 6" id="KW-0812">Transmembrane</keyword>
<feature type="transmembrane region" description="Helical" evidence="6">
    <location>
        <begin position="265"/>
        <end position="285"/>
    </location>
</feature>
<gene>
    <name evidence="8" type="ORF">E1161_14605</name>
</gene>
<evidence type="ECO:0000259" key="7">
    <source>
        <dbReference type="Pfam" id="PF00892"/>
    </source>
</evidence>